<feature type="domain" description="Transposase IS4-like" evidence="1">
    <location>
        <begin position="65"/>
        <end position="284"/>
    </location>
</feature>
<dbReference type="SUPFAM" id="SSF53098">
    <property type="entry name" value="Ribonuclease H-like"/>
    <property type="match status" value="1"/>
</dbReference>
<dbReference type="Gene3D" id="3.90.350.10">
    <property type="entry name" value="Transposase Inhibitor Protein From Tn5, Chain A, domain 1"/>
    <property type="match status" value="1"/>
</dbReference>
<dbReference type="AlphaFoldDB" id="A0AB36DLT1"/>
<evidence type="ECO:0000259" key="1">
    <source>
        <dbReference type="Pfam" id="PF01609"/>
    </source>
</evidence>
<reference evidence="2" key="1">
    <citation type="journal article" date="2020" name="Cell Host Microbe">
        <title>Functional and Genomic Variation between Human-Derived Isolates of Lachnospiraceae Reveals Inter- and Intra-Species Diversity.</title>
        <authorList>
            <person name="Sorbara M.T."/>
            <person name="Littmann E.R."/>
            <person name="Fontana E."/>
            <person name="Moody T.U."/>
            <person name="Kohout C.E."/>
            <person name="Gjonbalaj M."/>
            <person name="Eaton V."/>
            <person name="Seok R."/>
            <person name="Leiner I.M."/>
            <person name="Pamer E.G."/>
        </authorList>
    </citation>
    <scope>NUCLEOTIDE SEQUENCE</scope>
    <source>
        <strain evidence="2">MSK.11.9</strain>
    </source>
</reference>
<dbReference type="InterPro" id="IPR002559">
    <property type="entry name" value="Transposase_11"/>
</dbReference>
<dbReference type="Proteomes" id="UP001296581">
    <property type="component" value="Unassembled WGS sequence"/>
</dbReference>
<dbReference type="GO" id="GO:0004803">
    <property type="term" value="F:transposase activity"/>
    <property type="evidence" value="ECO:0007669"/>
    <property type="project" value="InterPro"/>
</dbReference>
<protein>
    <submittedName>
        <fullName evidence="2">Transposase</fullName>
    </submittedName>
</protein>
<comment type="caution">
    <text evidence="2">The sequence shown here is derived from an EMBL/GenBank/DDBJ whole genome shotgun (WGS) entry which is preliminary data.</text>
</comment>
<evidence type="ECO:0000313" key="2">
    <source>
        <dbReference type="EMBL" id="NSI66698.1"/>
    </source>
</evidence>
<evidence type="ECO:0000313" key="3">
    <source>
        <dbReference type="Proteomes" id="UP001296581"/>
    </source>
</evidence>
<dbReference type="InterPro" id="IPR012337">
    <property type="entry name" value="RNaseH-like_sf"/>
</dbReference>
<dbReference type="GO" id="GO:0003677">
    <property type="term" value="F:DNA binding"/>
    <property type="evidence" value="ECO:0007669"/>
    <property type="project" value="InterPro"/>
</dbReference>
<feature type="non-terminal residue" evidence="2">
    <location>
        <position position="284"/>
    </location>
</feature>
<proteinExistence type="predicted"/>
<dbReference type="EMBL" id="JAAIRY010000084">
    <property type="protein sequence ID" value="NSI66698.1"/>
    <property type="molecule type" value="Genomic_DNA"/>
</dbReference>
<dbReference type="RefSeq" id="WP_173903790.1">
    <property type="nucleotide sequence ID" value="NZ_JAAIRY010000084.1"/>
</dbReference>
<dbReference type="GO" id="GO:0006313">
    <property type="term" value="P:DNA transposition"/>
    <property type="evidence" value="ECO:0007669"/>
    <property type="project" value="InterPro"/>
</dbReference>
<organism evidence="2 3">
    <name type="scientific">Mediterraneibacter gnavus</name>
    <name type="common">Ruminococcus gnavus</name>
    <dbReference type="NCBI Taxonomy" id="33038"/>
    <lineage>
        <taxon>Bacteria</taxon>
        <taxon>Bacillati</taxon>
        <taxon>Bacillota</taxon>
        <taxon>Clostridia</taxon>
        <taxon>Lachnospirales</taxon>
        <taxon>Lachnospiraceae</taxon>
        <taxon>Mediterraneibacter</taxon>
    </lineage>
</organism>
<dbReference type="Pfam" id="PF01609">
    <property type="entry name" value="DDE_Tnp_1"/>
    <property type="match status" value="1"/>
</dbReference>
<gene>
    <name evidence="2" type="ORF">G4981_15870</name>
</gene>
<accession>A0AB36DLT1</accession>
<name>A0AB36DLT1_MEDGN</name>
<reference evidence="2" key="2">
    <citation type="submission" date="2020-02" db="EMBL/GenBank/DDBJ databases">
        <authorList>
            <person name="Littmann E."/>
            <person name="Sorbara M."/>
        </authorList>
    </citation>
    <scope>NUCLEOTIDE SEQUENCE</scope>
    <source>
        <strain evidence="2">MSK.11.9</strain>
    </source>
</reference>
<sequence>MSILISIFISGYHGKTTDFAKNSSCHRTTIAHFLNSGKWDDSLLSDTLKCSVIEIIYSEAARTGKPVLCIVDDTIASETKPSSQALHPIEDAYFHQSHLKGKQDYGHQAVAVMLSCNGIVLNYAFVMYNKSISKIDIVQSIAKELPVPPVMSYFLCDCWYVSEKIINTFAQRGFHTIGALKTNRLLYPSGMKKKLRELAAELSVTHREFDLVTVKKRNYYVYRYEGNLNGIENAVVLLSYPEKAFGNPKALRAFISTNAALSTQEILSWYVCRWPIEVFFRQCK</sequence>